<dbReference type="AlphaFoldDB" id="A0A1H7HK78"/>
<dbReference type="InterPro" id="IPR058649">
    <property type="entry name" value="CzcB_C"/>
</dbReference>
<evidence type="ECO:0000259" key="3">
    <source>
        <dbReference type="Pfam" id="PF25917"/>
    </source>
</evidence>
<dbReference type="PANTHER" id="PTHR30469">
    <property type="entry name" value="MULTIDRUG RESISTANCE PROTEIN MDTA"/>
    <property type="match status" value="1"/>
</dbReference>
<dbReference type="Pfam" id="PF25917">
    <property type="entry name" value="BSH_RND"/>
    <property type="match status" value="1"/>
</dbReference>
<dbReference type="InterPro" id="IPR006143">
    <property type="entry name" value="RND_pump_MFP"/>
</dbReference>
<dbReference type="OrthoDB" id="9784484at2"/>
<feature type="domain" description="CzcB-like C-terminal circularly permuted SH3-like" evidence="5">
    <location>
        <begin position="392"/>
        <end position="428"/>
    </location>
</feature>
<dbReference type="Proteomes" id="UP000182719">
    <property type="component" value="Unassembled WGS sequence"/>
</dbReference>
<dbReference type="RefSeq" id="WP_075004893.1">
    <property type="nucleotide sequence ID" value="NZ_FOAP01000001.1"/>
</dbReference>
<dbReference type="InterPro" id="IPR058792">
    <property type="entry name" value="Beta-barrel_RND_2"/>
</dbReference>
<comment type="similarity">
    <text evidence="1">Belongs to the membrane fusion protein (MFP) (TC 8.A.1) family.</text>
</comment>
<dbReference type="GO" id="GO:0015562">
    <property type="term" value="F:efflux transmembrane transporter activity"/>
    <property type="evidence" value="ECO:0007669"/>
    <property type="project" value="TreeGrafter"/>
</dbReference>
<reference evidence="7" key="1">
    <citation type="submission" date="2016-10" db="EMBL/GenBank/DDBJ databases">
        <authorList>
            <person name="Varghese N."/>
            <person name="Submissions S."/>
        </authorList>
    </citation>
    <scope>NUCLEOTIDE SEQUENCE [LARGE SCALE GENOMIC DNA]</scope>
    <source>
        <strain evidence="7">DSM 17044</strain>
    </source>
</reference>
<dbReference type="SUPFAM" id="SSF111369">
    <property type="entry name" value="HlyD-like secretion proteins"/>
    <property type="match status" value="1"/>
</dbReference>
<dbReference type="Gene3D" id="2.40.30.170">
    <property type="match status" value="1"/>
</dbReference>
<dbReference type="Pfam" id="PF25954">
    <property type="entry name" value="Beta-barrel_RND_2"/>
    <property type="match status" value="1"/>
</dbReference>
<name>A0A1H7HK78_STIAU</name>
<proteinExistence type="inferred from homology"/>
<dbReference type="NCBIfam" id="TIGR01730">
    <property type="entry name" value="RND_mfp"/>
    <property type="match status" value="1"/>
</dbReference>
<organism evidence="6 7">
    <name type="scientific">Stigmatella aurantiaca</name>
    <dbReference type="NCBI Taxonomy" id="41"/>
    <lineage>
        <taxon>Bacteria</taxon>
        <taxon>Pseudomonadati</taxon>
        <taxon>Myxococcota</taxon>
        <taxon>Myxococcia</taxon>
        <taxon>Myxococcales</taxon>
        <taxon>Cystobacterineae</taxon>
        <taxon>Archangiaceae</taxon>
        <taxon>Stigmatella</taxon>
    </lineage>
</organism>
<evidence type="ECO:0000259" key="5">
    <source>
        <dbReference type="Pfam" id="PF25975"/>
    </source>
</evidence>
<dbReference type="Gene3D" id="2.40.50.100">
    <property type="match status" value="1"/>
</dbReference>
<sequence>MSALKKVILAVAVLALVGAGVYFVRSRSPKPAPGSTLPTTVAERRNLEVVAEASGLLEPIRVVEVKSKASGEVLRVLFETGQRAEQGTLLAEIDPRDVQNALTQAEADLESARVALSTVTAQRERMEALRASGVVTQQEYEAAINSAATARATQVRTQTNLQLARERRQDVTIRAPIGGTILSRSVEPGQIIASATSNVSGGTTLFTMADLSEMQVRAKIDETDIGKIYPNQTARVTLEAYPGRTFSGNVVKVEPQAVVEQNVTLFPVLIRLKNPEGLLKPGMNAEVAIEISSRRNVVTVPTTSVVEGRQAAATATLLGLDPAAVRAELQGGRPRGESPPPDADAGPDGGTPGENLAMGGSPAEGSAADGGTAPAGRGGGRQRGTGDTRFGVVFLQEPGGLRARRVTLGLSDWEYTEVVSGLEGGEQVLQVSAAQMQQQQQKDLDRFRQRAGGVIPGAGGGGARGGGPR</sequence>
<accession>A0A1H7HK78</accession>
<dbReference type="InterPro" id="IPR058625">
    <property type="entry name" value="MdtA-like_BSH"/>
</dbReference>
<keyword evidence="7" id="KW-1185">Reference proteome</keyword>
<feature type="domain" description="Multidrug resistance protein MdtA-like barrel-sandwich hybrid" evidence="3">
    <location>
        <begin position="61"/>
        <end position="197"/>
    </location>
</feature>
<feature type="region of interest" description="Disordered" evidence="2">
    <location>
        <begin position="330"/>
        <end position="387"/>
    </location>
</feature>
<dbReference type="Gene3D" id="2.40.420.20">
    <property type="match status" value="1"/>
</dbReference>
<dbReference type="PANTHER" id="PTHR30469:SF33">
    <property type="entry name" value="SLR1207 PROTEIN"/>
    <property type="match status" value="1"/>
</dbReference>
<dbReference type="EMBL" id="FOAP01000001">
    <property type="protein sequence ID" value="SEK48615.1"/>
    <property type="molecule type" value="Genomic_DNA"/>
</dbReference>
<gene>
    <name evidence="6" type="ORF">SAMN05444354_101690</name>
</gene>
<dbReference type="FunFam" id="2.40.30.170:FF:000010">
    <property type="entry name" value="Efflux RND transporter periplasmic adaptor subunit"/>
    <property type="match status" value="1"/>
</dbReference>
<dbReference type="Pfam" id="PF25975">
    <property type="entry name" value="CzcB_C"/>
    <property type="match status" value="1"/>
</dbReference>
<evidence type="ECO:0000313" key="6">
    <source>
        <dbReference type="EMBL" id="SEK48615.1"/>
    </source>
</evidence>
<evidence type="ECO:0000259" key="4">
    <source>
        <dbReference type="Pfam" id="PF25954"/>
    </source>
</evidence>
<evidence type="ECO:0000256" key="1">
    <source>
        <dbReference type="ARBA" id="ARBA00009477"/>
    </source>
</evidence>
<evidence type="ECO:0000313" key="7">
    <source>
        <dbReference type="Proteomes" id="UP000182719"/>
    </source>
</evidence>
<feature type="domain" description="CusB-like beta-barrel" evidence="4">
    <location>
        <begin position="216"/>
        <end position="290"/>
    </location>
</feature>
<dbReference type="GO" id="GO:1990281">
    <property type="term" value="C:efflux pump complex"/>
    <property type="evidence" value="ECO:0007669"/>
    <property type="project" value="TreeGrafter"/>
</dbReference>
<evidence type="ECO:0000256" key="2">
    <source>
        <dbReference type="SAM" id="MobiDB-lite"/>
    </source>
</evidence>
<protein>
    <submittedName>
        <fullName evidence="6">HlyD family secretion protein</fullName>
    </submittedName>
</protein>